<dbReference type="PANTHER" id="PTHR11059">
    <property type="entry name" value="DNA REPAIR PROTEIN RECN"/>
    <property type="match status" value="1"/>
</dbReference>
<dbReference type="GO" id="GO:0006310">
    <property type="term" value="P:DNA recombination"/>
    <property type="evidence" value="ECO:0007669"/>
    <property type="project" value="InterPro"/>
</dbReference>
<dbReference type="InterPro" id="IPR004604">
    <property type="entry name" value="DNA_recomb/repair_RecN"/>
</dbReference>
<evidence type="ECO:0000256" key="8">
    <source>
        <dbReference type="ARBA" id="ARBA00033408"/>
    </source>
</evidence>
<dbReference type="Pfam" id="PF02463">
    <property type="entry name" value="SMC_N"/>
    <property type="match status" value="1"/>
</dbReference>
<evidence type="ECO:0000256" key="4">
    <source>
        <dbReference type="ARBA" id="ARBA00022741"/>
    </source>
</evidence>
<dbReference type="EMBL" id="VJXW01000005">
    <property type="protein sequence ID" value="TRW26964.1"/>
    <property type="molecule type" value="Genomic_DNA"/>
</dbReference>
<evidence type="ECO:0000256" key="6">
    <source>
        <dbReference type="ARBA" id="ARBA00022840"/>
    </source>
</evidence>
<dbReference type="GO" id="GO:0009432">
    <property type="term" value="P:SOS response"/>
    <property type="evidence" value="ECO:0007669"/>
    <property type="project" value="TreeGrafter"/>
</dbReference>
<dbReference type="InterPro" id="IPR003395">
    <property type="entry name" value="RecF/RecN/SMC_N"/>
</dbReference>
<keyword evidence="5 9" id="KW-0227">DNA damage</keyword>
<evidence type="ECO:0000256" key="9">
    <source>
        <dbReference type="PIRNR" id="PIRNR003128"/>
    </source>
</evidence>
<evidence type="ECO:0000259" key="11">
    <source>
        <dbReference type="Pfam" id="PF02463"/>
    </source>
</evidence>
<keyword evidence="4" id="KW-0547">Nucleotide-binding</keyword>
<accession>A0A552V921</accession>
<dbReference type="InterPro" id="IPR027417">
    <property type="entry name" value="P-loop_NTPase"/>
</dbReference>
<keyword evidence="6" id="KW-0067">ATP-binding</keyword>
<evidence type="ECO:0000313" key="12">
    <source>
        <dbReference type="EMBL" id="TRW26964.1"/>
    </source>
</evidence>
<protein>
    <recommendedName>
        <fullName evidence="3 9">DNA repair protein RecN</fullName>
    </recommendedName>
    <alternativeName>
        <fullName evidence="8 9">Recombination protein N</fullName>
    </alternativeName>
</protein>
<name>A0A552V921_9FIRM</name>
<comment type="similarity">
    <text evidence="2 9">Belongs to the RecN family.</text>
</comment>
<evidence type="ECO:0000256" key="2">
    <source>
        <dbReference type="ARBA" id="ARBA00009441"/>
    </source>
</evidence>
<feature type="domain" description="RecF/RecN/SMC N-terminal" evidence="11">
    <location>
        <begin position="1"/>
        <end position="514"/>
    </location>
</feature>
<evidence type="ECO:0000256" key="10">
    <source>
        <dbReference type="SAM" id="Coils"/>
    </source>
</evidence>
<feature type="coiled-coil region" evidence="10">
    <location>
        <begin position="324"/>
        <end position="368"/>
    </location>
</feature>
<dbReference type="AlphaFoldDB" id="A0A552V921"/>
<dbReference type="GO" id="GO:0005524">
    <property type="term" value="F:ATP binding"/>
    <property type="evidence" value="ECO:0007669"/>
    <property type="project" value="UniProtKB-KW"/>
</dbReference>
<evidence type="ECO:0000256" key="3">
    <source>
        <dbReference type="ARBA" id="ARBA00021315"/>
    </source>
</evidence>
<dbReference type="RefSeq" id="WP_144015877.1">
    <property type="nucleotide sequence ID" value="NZ_VJXW01000005.1"/>
</dbReference>
<proteinExistence type="inferred from homology"/>
<keyword evidence="10" id="KW-0175">Coiled coil</keyword>
<evidence type="ECO:0000256" key="7">
    <source>
        <dbReference type="ARBA" id="ARBA00023204"/>
    </source>
</evidence>
<dbReference type="Gene3D" id="3.40.50.300">
    <property type="entry name" value="P-loop containing nucleotide triphosphate hydrolases"/>
    <property type="match status" value="2"/>
</dbReference>
<dbReference type="CDD" id="cd03241">
    <property type="entry name" value="ABC_RecN"/>
    <property type="match status" value="2"/>
</dbReference>
<dbReference type="PIRSF" id="PIRSF003128">
    <property type="entry name" value="RecN"/>
    <property type="match status" value="1"/>
</dbReference>
<dbReference type="SUPFAM" id="SSF52540">
    <property type="entry name" value="P-loop containing nucleoside triphosphate hydrolases"/>
    <property type="match status" value="1"/>
</dbReference>
<comment type="function">
    <text evidence="1 9">May be involved in recombinational repair of damaged DNA.</text>
</comment>
<evidence type="ECO:0000313" key="13">
    <source>
        <dbReference type="Proteomes" id="UP000319424"/>
    </source>
</evidence>
<gene>
    <name evidence="12" type="primary">recN</name>
    <name evidence="12" type="ORF">FL857_04445</name>
</gene>
<keyword evidence="7 9" id="KW-0234">DNA repair</keyword>
<comment type="caution">
    <text evidence="12">The sequence shown here is derived from an EMBL/GenBank/DDBJ whole genome shotgun (WGS) entry which is preliminary data.</text>
</comment>
<evidence type="ECO:0000256" key="5">
    <source>
        <dbReference type="ARBA" id="ARBA00022763"/>
    </source>
</evidence>
<sequence>MLKQIYIQDFALIDTLELELEDGFTVFTGETGSGKSILIDAISFALGKRADKSFIRRGKEKSTIELTFFLSEQLIELIKPIFDELDLDLETGVLSIRRQIYSDGKSISKINSKNVTMSNLRLIASYLANIHGQNEFNELDEQNHINILDSYIKIKEKQDYITYVNLYKEFIYKKKEYEKLKSEFNKDDNQTKLEIVNHKIEEIESLKLKKGEDEKISSQLEIAEQSEKINNTINGLYQELYSNSSNIMKTLKRYTEEFEELSHLDKKLAAIHEKLNNEYYNLEEIVYDLRDNMGRYEYEDNSKEELENRYNQINYVFSKYAQGYDELMKYLKALKNKVYELENMEIRLKALKQELTQLHEQVQIYSKKLTEIRKDNIPKLEQQIIKELDTLGMGDTAFKIDISYADSFNQKGRDKILFLVSFNKGEEIKQFSKVASGGEISRFMLALKNVISSDFEKTMIFDEIDTGISGLASERVGRKLKNISSKRQVLCITHQAQIASFAKNHIEVYKTEENGSTFTRAEVLDKTGRVKQIAQMMDSRQDSIKALEHAKELVEKNSKN</sequence>
<dbReference type="GO" id="GO:0043590">
    <property type="term" value="C:bacterial nucleoid"/>
    <property type="evidence" value="ECO:0007669"/>
    <property type="project" value="TreeGrafter"/>
</dbReference>
<reference evidence="12 13" key="1">
    <citation type="submission" date="2019-07" db="EMBL/GenBank/DDBJ databases">
        <title>Criibacterium bergeronii gen. nov., sp. nov. isolated from human clinical samples.</title>
        <authorList>
            <person name="Maheux A.F."/>
            <person name="Boudreau D.K."/>
            <person name="Berube E."/>
            <person name="Brodeur S."/>
            <person name="Bernard K.A."/>
            <person name="Abed J.Y."/>
            <person name="Ducrey E."/>
            <person name="Guay E.F."/>
            <person name="Raymond F."/>
            <person name="Corbeil J."/>
            <person name="Domingo M.-C."/>
            <person name="Roy P.H."/>
            <person name="Boissinot M."/>
            <person name="Tocheva E.I."/>
            <person name="Omar R.F."/>
        </authorList>
    </citation>
    <scope>NUCLEOTIDE SEQUENCE [LARGE SCALE GENOMIC DNA]</scope>
    <source>
        <strain evidence="12 13">CCRI-24246</strain>
    </source>
</reference>
<dbReference type="Proteomes" id="UP000319424">
    <property type="component" value="Unassembled WGS sequence"/>
</dbReference>
<organism evidence="12 13">
    <name type="scientific">Criibacterium bergeronii</name>
    <dbReference type="NCBI Taxonomy" id="1871336"/>
    <lineage>
        <taxon>Bacteria</taxon>
        <taxon>Bacillati</taxon>
        <taxon>Bacillota</taxon>
        <taxon>Clostridia</taxon>
        <taxon>Peptostreptococcales</taxon>
        <taxon>Filifactoraceae</taxon>
        <taxon>Criibacterium</taxon>
    </lineage>
</organism>
<dbReference type="OrthoDB" id="9806954at2"/>
<dbReference type="PANTHER" id="PTHR11059:SF0">
    <property type="entry name" value="DNA REPAIR PROTEIN RECN"/>
    <property type="match status" value="1"/>
</dbReference>
<evidence type="ECO:0000256" key="1">
    <source>
        <dbReference type="ARBA" id="ARBA00003618"/>
    </source>
</evidence>
<dbReference type="NCBIfam" id="TIGR00634">
    <property type="entry name" value="recN"/>
    <property type="match status" value="1"/>
</dbReference>
<dbReference type="GO" id="GO:0006281">
    <property type="term" value="P:DNA repair"/>
    <property type="evidence" value="ECO:0007669"/>
    <property type="project" value="UniProtKB-KW"/>
</dbReference>